<dbReference type="SUPFAM" id="SSF81383">
    <property type="entry name" value="F-box domain"/>
    <property type="match status" value="1"/>
</dbReference>
<accession>M2YSD6</accession>
<gene>
    <name evidence="3" type="ORF">MYCFIDRAFT_177567</name>
</gene>
<dbReference type="InterPro" id="IPR036047">
    <property type="entry name" value="F-box-like_dom_sf"/>
</dbReference>
<dbReference type="VEuPathDB" id="FungiDB:MYCFIDRAFT_177567"/>
<dbReference type="SMART" id="SM00256">
    <property type="entry name" value="FBOX"/>
    <property type="match status" value="1"/>
</dbReference>
<feature type="domain" description="F-box" evidence="2">
    <location>
        <begin position="54"/>
        <end position="93"/>
    </location>
</feature>
<evidence type="ECO:0000256" key="1">
    <source>
        <dbReference type="SAM" id="MobiDB-lite"/>
    </source>
</evidence>
<feature type="region of interest" description="Disordered" evidence="1">
    <location>
        <begin position="18"/>
        <end position="42"/>
    </location>
</feature>
<dbReference type="InterPro" id="IPR001810">
    <property type="entry name" value="F-box_dom"/>
</dbReference>
<dbReference type="KEGG" id="pfj:MYCFIDRAFT_177567"/>
<reference evidence="3 4" key="1">
    <citation type="journal article" date="2012" name="PLoS Pathog.">
        <title>Diverse lifestyles and strategies of plant pathogenesis encoded in the genomes of eighteen Dothideomycetes fungi.</title>
        <authorList>
            <person name="Ohm R.A."/>
            <person name="Feau N."/>
            <person name="Henrissat B."/>
            <person name="Schoch C.L."/>
            <person name="Horwitz B.A."/>
            <person name="Barry K.W."/>
            <person name="Condon B.J."/>
            <person name="Copeland A.C."/>
            <person name="Dhillon B."/>
            <person name="Glaser F."/>
            <person name="Hesse C.N."/>
            <person name="Kosti I."/>
            <person name="LaButti K."/>
            <person name="Lindquist E.A."/>
            <person name="Lucas S."/>
            <person name="Salamov A.A."/>
            <person name="Bradshaw R.E."/>
            <person name="Ciuffetti L."/>
            <person name="Hamelin R.C."/>
            <person name="Kema G.H.J."/>
            <person name="Lawrence C."/>
            <person name="Scott J.A."/>
            <person name="Spatafora J.W."/>
            <person name="Turgeon B.G."/>
            <person name="de Wit P.J.G.M."/>
            <person name="Zhong S."/>
            <person name="Goodwin S.B."/>
            <person name="Grigoriev I.V."/>
        </authorList>
    </citation>
    <scope>NUCLEOTIDE SEQUENCE [LARGE SCALE GENOMIC DNA]</scope>
    <source>
        <strain evidence="3 4">CIRAD86</strain>
    </source>
</reference>
<keyword evidence="4" id="KW-1185">Reference proteome</keyword>
<dbReference type="EMBL" id="KB446561">
    <property type="protein sequence ID" value="EME80635.1"/>
    <property type="molecule type" value="Genomic_DNA"/>
</dbReference>
<dbReference type="RefSeq" id="XP_007929521.1">
    <property type="nucleotide sequence ID" value="XM_007931330.1"/>
</dbReference>
<organism evidence="3 4">
    <name type="scientific">Pseudocercospora fijiensis (strain CIRAD86)</name>
    <name type="common">Black leaf streak disease fungus</name>
    <name type="synonym">Mycosphaerella fijiensis</name>
    <dbReference type="NCBI Taxonomy" id="383855"/>
    <lineage>
        <taxon>Eukaryota</taxon>
        <taxon>Fungi</taxon>
        <taxon>Dikarya</taxon>
        <taxon>Ascomycota</taxon>
        <taxon>Pezizomycotina</taxon>
        <taxon>Dothideomycetes</taxon>
        <taxon>Dothideomycetidae</taxon>
        <taxon>Mycosphaerellales</taxon>
        <taxon>Mycosphaerellaceae</taxon>
        <taxon>Pseudocercospora</taxon>
    </lineage>
</organism>
<dbReference type="Proteomes" id="UP000016932">
    <property type="component" value="Unassembled WGS sequence"/>
</dbReference>
<protein>
    <recommendedName>
        <fullName evidence="2">F-box domain-containing protein</fullName>
    </recommendedName>
</protein>
<evidence type="ECO:0000313" key="4">
    <source>
        <dbReference type="Proteomes" id="UP000016932"/>
    </source>
</evidence>
<dbReference type="AlphaFoldDB" id="M2YSD6"/>
<dbReference type="GeneID" id="19333790"/>
<evidence type="ECO:0000313" key="3">
    <source>
        <dbReference type="EMBL" id="EME80635.1"/>
    </source>
</evidence>
<feature type="compositionally biased region" description="Pro residues" evidence="1">
    <location>
        <begin position="26"/>
        <end position="37"/>
    </location>
</feature>
<dbReference type="OrthoDB" id="3800738at2759"/>
<dbReference type="CDD" id="cd09917">
    <property type="entry name" value="F-box_SF"/>
    <property type="match status" value="1"/>
</dbReference>
<name>M2YSD6_PSEFD</name>
<sequence length="354" mass="38848">MPPSLWKKLRAKLAIKRTTAITTTSPPSPPPTPPPSPVHKALHVPTNASKTFAIPELLEQILLNLPTHDLLKSLRVNKTFSSTILASPLLQASLFLLPSLPSTSSPWPGHTKRNTLLEARTSTWTSPRTGKIYTLAIRYRRDVQRYVYSYSVTITGSMEYWNDFDAPRRTPPALVRASDGNGETAAVFVVELRDVPGKRKFYGRKVRGKGSWPSLPPVYEKMRFFFPARGFEVSGETRKGGTFRLGVDGSESLGEVLVRIEGDGMGVGGFGERAISLNGKCMSIGNLADSALLSLVEAYATKLKTGRVSTDYQDGSVAKWDFSPLFLRQSIEALRNSVVDDGNGLGLLLGLERK</sequence>
<evidence type="ECO:0000259" key="2">
    <source>
        <dbReference type="SMART" id="SM00256"/>
    </source>
</evidence>
<dbReference type="HOGENOM" id="CLU_783308_0_0_1"/>
<proteinExistence type="predicted"/>